<dbReference type="AlphaFoldDB" id="A0A498I3W0"/>
<feature type="compositionally biased region" description="Polar residues" evidence="7">
    <location>
        <begin position="185"/>
        <end position="201"/>
    </location>
</feature>
<dbReference type="GO" id="GO:0016592">
    <property type="term" value="C:mediator complex"/>
    <property type="evidence" value="ECO:0007669"/>
    <property type="project" value="InterPro"/>
</dbReference>
<organism evidence="8 9">
    <name type="scientific">Malus domestica</name>
    <name type="common">Apple</name>
    <name type="synonym">Pyrus malus</name>
    <dbReference type="NCBI Taxonomy" id="3750"/>
    <lineage>
        <taxon>Eukaryota</taxon>
        <taxon>Viridiplantae</taxon>
        <taxon>Streptophyta</taxon>
        <taxon>Embryophyta</taxon>
        <taxon>Tracheophyta</taxon>
        <taxon>Spermatophyta</taxon>
        <taxon>Magnoliopsida</taxon>
        <taxon>eudicotyledons</taxon>
        <taxon>Gunneridae</taxon>
        <taxon>Pentapetalae</taxon>
        <taxon>rosids</taxon>
        <taxon>fabids</taxon>
        <taxon>Rosales</taxon>
        <taxon>Rosaceae</taxon>
        <taxon>Amygdaloideae</taxon>
        <taxon>Maleae</taxon>
        <taxon>Malus</taxon>
    </lineage>
</organism>
<keyword evidence="3 6" id="KW-0805">Transcription regulation</keyword>
<keyword evidence="6" id="KW-0010">Activator</keyword>
<evidence type="ECO:0000256" key="3">
    <source>
        <dbReference type="ARBA" id="ARBA00023015"/>
    </source>
</evidence>
<dbReference type="InterPro" id="IPR007018">
    <property type="entry name" value="Mediator_Med6"/>
</dbReference>
<evidence type="ECO:0000256" key="5">
    <source>
        <dbReference type="ARBA" id="ARBA00023242"/>
    </source>
</evidence>
<comment type="subcellular location">
    <subcellularLocation>
        <location evidence="1 6">Nucleus</location>
    </subcellularLocation>
</comment>
<evidence type="ECO:0000256" key="6">
    <source>
        <dbReference type="RuleBase" id="RU364143"/>
    </source>
</evidence>
<dbReference type="InterPro" id="IPR029052">
    <property type="entry name" value="Metallo-depent_PP-like"/>
</dbReference>
<comment type="subunit">
    <text evidence="6">Component of the Mediator complex.</text>
</comment>
<evidence type="ECO:0000256" key="1">
    <source>
        <dbReference type="ARBA" id="ARBA00004123"/>
    </source>
</evidence>
<dbReference type="STRING" id="3750.A0A498I3W0"/>
<dbReference type="GO" id="GO:0006357">
    <property type="term" value="P:regulation of transcription by RNA polymerase II"/>
    <property type="evidence" value="ECO:0007669"/>
    <property type="project" value="InterPro"/>
</dbReference>
<dbReference type="PANTHER" id="PTHR13104">
    <property type="entry name" value="MED-6-RELATED"/>
    <property type="match status" value="1"/>
</dbReference>
<feature type="region of interest" description="Disordered" evidence="7">
    <location>
        <begin position="167"/>
        <end position="202"/>
    </location>
</feature>
<comment type="caution">
    <text evidence="8">The sequence shown here is derived from an EMBL/GenBank/DDBJ whole genome shotgun (WGS) entry which is preliminary data.</text>
</comment>
<proteinExistence type="inferred from homology"/>
<dbReference type="GO" id="GO:0003712">
    <property type="term" value="F:transcription coregulator activity"/>
    <property type="evidence" value="ECO:0007669"/>
    <property type="project" value="InterPro"/>
</dbReference>
<dbReference type="InterPro" id="IPR038566">
    <property type="entry name" value="Mediator_Med6_sf"/>
</dbReference>
<sequence length="328" mass="36466">MEGGPPPVVAQPPGTDMTDICFKDQLWLNSYPPGLRLLRYLYVLRLDLKMSGTEYWLSEVMEPHLFVFRKQQRDGPEKVTPMLTYYVLDGTIYQAPQLCNVFAALIARALHYISKAFTTAASKLEKIGYENEAAAFESKVTKETIDFKEVKRVDLILQSLQCKLPPAPPPPPFPEGYVPAPTAEAENSTETQQAGETQNPQIDPIIDQGPDFVIYLGDVITANNILIENASLYRDQAISPRRARGIPCASVFGNHDDAAFVWPIEWFSSPGIPEIRCRVANEKFIYYVIVATIMNNVGPLYENTVASNFLVRKLATLGVRNGACSSSG</sequence>
<comment type="similarity">
    <text evidence="2 6">Belongs to the Mediator complex subunit 6 family.</text>
</comment>
<evidence type="ECO:0000256" key="7">
    <source>
        <dbReference type="SAM" id="MobiDB-lite"/>
    </source>
</evidence>
<evidence type="ECO:0000313" key="9">
    <source>
        <dbReference type="Proteomes" id="UP000290289"/>
    </source>
</evidence>
<accession>A0A498I3W0</accession>
<dbReference type="Pfam" id="PF04934">
    <property type="entry name" value="Med6"/>
    <property type="match status" value="1"/>
</dbReference>
<dbReference type="Gene3D" id="3.10.450.580">
    <property type="entry name" value="Mediator complex, subunit Med6"/>
    <property type="match status" value="1"/>
</dbReference>
<dbReference type="SUPFAM" id="SSF56300">
    <property type="entry name" value="Metallo-dependent phosphatases"/>
    <property type="match status" value="1"/>
</dbReference>
<keyword evidence="5 6" id="KW-0539">Nucleus</keyword>
<protein>
    <recommendedName>
        <fullName evidence="6">Mediator of RNA polymerase II transcription subunit 6</fullName>
    </recommendedName>
    <alternativeName>
        <fullName evidence="6">Mediator complex subunit 6</fullName>
    </alternativeName>
</protein>
<dbReference type="EMBL" id="RDQH01000340">
    <property type="protein sequence ID" value="RXH76765.1"/>
    <property type="molecule type" value="Genomic_DNA"/>
</dbReference>
<gene>
    <name evidence="6" type="primary">MED6</name>
    <name evidence="8" type="ORF">DVH24_019653</name>
</gene>
<evidence type="ECO:0000256" key="2">
    <source>
        <dbReference type="ARBA" id="ARBA00007526"/>
    </source>
</evidence>
<dbReference type="Gene3D" id="3.60.21.10">
    <property type="match status" value="1"/>
</dbReference>
<keyword evidence="4 6" id="KW-0804">Transcription</keyword>
<evidence type="ECO:0000256" key="4">
    <source>
        <dbReference type="ARBA" id="ARBA00023163"/>
    </source>
</evidence>
<keyword evidence="9" id="KW-1185">Reference proteome</keyword>
<reference evidence="8 9" key="1">
    <citation type="submission" date="2018-10" db="EMBL/GenBank/DDBJ databases">
        <title>A high-quality apple genome assembly.</title>
        <authorList>
            <person name="Hu J."/>
        </authorList>
    </citation>
    <scope>NUCLEOTIDE SEQUENCE [LARGE SCALE GENOMIC DNA]</scope>
    <source>
        <strain evidence="9">cv. HFTH1</strain>
        <tissue evidence="8">Young leaf</tissue>
    </source>
</reference>
<evidence type="ECO:0000313" key="8">
    <source>
        <dbReference type="EMBL" id="RXH76765.1"/>
    </source>
</evidence>
<comment type="function">
    <text evidence="6">Component of the Mediator complex, a coactivator involved in the regulated transcription of nearly all RNA polymerase II-dependent genes. Mediator functions as a bridge to convey information from gene-specific regulatory proteins to the basal RNA polymerase II transcription machinery. Mediator is recruited to promoters by direct interactions with regulatory proteins and serves as a scaffold for the assembly of a functional preinitiation complex with RNA polymerase II and the general transcription factors.</text>
</comment>
<name>A0A498I3W0_MALDO</name>
<dbReference type="Proteomes" id="UP000290289">
    <property type="component" value="Chromosome 14"/>
</dbReference>